<evidence type="ECO:0000313" key="2">
    <source>
        <dbReference type="Proteomes" id="UP000298049"/>
    </source>
</evidence>
<keyword evidence="2" id="KW-1185">Reference proteome</keyword>
<dbReference type="OrthoDB" id="318536at2"/>
<dbReference type="AlphaFoldDB" id="A0A4P7XI87"/>
<gene>
    <name evidence="1" type="ORF">soil367_13135</name>
</gene>
<protein>
    <submittedName>
        <fullName evidence="1">Uncharacterized protein</fullName>
    </submittedName>
</protein>
<evidence type="ECO:0000313" key="1">
    <source>
        <dbReference type="EMBL" id="QCF26799.1"/>
    </source>
</evidence>
<sequence>MDFFPASFLARLSRGYVTGLKSIVVLVLAFAVSGCVSYQLHPIYTPTGMVIAAYSEAQATPYVMAMDDPGMACRLGEGVDPLVYSFSRVSPAPDSTGSLLMLLSALCSEREARQAELEYLLAEYNGEVSVAKDARERSKRLYAVTATRRYKAFQRAMSAYGFDPAADPIECPSFSNDQAELTFLLGLITGLQAIVSDSNSGARAGIPKDIAPQAARATKCVDNEKWGGAPAAVRANIWLLLPDSRPPGAPEPWALLDKSSKQGIEAGNRLSLALEAVAAETFGRRDILKKVIAEFVEADDTIEIWEEYQLSDEVAREVIQFSSDKYWIANYGYRTPASRFGSLDEHAESDAKAMDLDDLL</sequence>
<name>A0A4P7XI87_9ALTE</name>
<accession>A0A4P7XI87</accession>
<reference evidence="1 2" key="1">
    <citation type="submission" date="2018-07" db="EMBL/GenBank/DDBJ databases">
        <title>Marsedoiliclastica nanhaica gen. nov. sp. nov., a novel marine hydrocarbonoclastic bacterium isolated from an in-situ enriched hydrocarbon-degrading consortium in deep-sea sediment.</title>
        <authorList>
            <person name="Dong C."/>
            <person name="Ma T."/>
            <person name="Liu R."/>
            <person name="Shao Z."/>
        </authorList>
    </citation>
    <scope>NUCLEOTIDE SEQUENCE [LARGE SCALE GENOMIC DNA]</scope>
    <source>
        <strain evidence="2">soil36-7</strain>
    </source>
</reference>
<dbReference type="KEGG" id="hmi:soil367_13135"/>
<dbReference type="RefSeq" id="WP_136549504.1">
    <property type="nucleotide sequence ID" value="NZ_CP031093.1"/>
</dbReference>
<dbReference type="EMBL" id="CP031093">
    <property type="protein sequence ID" value="QCF26799.1"/>
    <property type="molecule type" value="Genomic_DNA"/>
</dbReference>
<proteinExistence type="predicted"/>
<dbReference type="Proteomes" id="UP000298049">
    <property type="component" value="Chromosome"/>
</dbReference>
<organism evidence="1 2">
    <name type="scientific">Hydrocarboniclastica marina</name>
    <dbReference type="NCBI Taxonomy" id="2259620"/>
    <lineage>
        <taxon>Bacteria</taxon>
        <taxon>Pseudomonadati</taxon>
        <taxon>Pseudomonadota</taxon>
        <taxon>Gammaproteobacteria</taxon>
        <taxon>Alteromonadales</taxon>
        <taxon>Alteromonadaceae</taxon>
        <taxon>Hydrocarboniclastica</taxon>
    </lineage>
</organism>